<dbReference type="Proteomes" id="UP001152797">
    <property type="component" value="Unassembled WGS sequence"/>
</dbReference>
<dbReference type="AlphaFoldDB" id="A0A9P1GE77"/>
<name>A0A9P1GE77_9DINO</name>
<sequence length="913" mass="101630">MLKPMVTWGSQFSSGKMWRNLPGIPGSSGIRSGAGEPVWRISPRHGGGRSGTLSAPRDPWALVKDTNCIAMKPRGRAFRFVRWLPPVALALSVVKSSSSGCAAPGPPGPLGAARGVEQPQGWKAVEVFCKRLKGLNLEEGKHWHYIDAEDFSPKGGAELLDVVGIPFAPLPLLAVLNSKGERSLLRAGQELLQAGDTELRSWFDGSYSTPEKDTSYGLLLAPCPYPKSFNAAQLDLRSPSPISFRSLRCADATVGVGVAGELDEVTSALHDFSPFEEAASSDDEEDPICPTPYGKGLVDVCIGRETLLNYDVNEKYSPSLHSQLSHEQAITIWLIRTLSASDFEGMIEAMRQTVSERRFDSYTRYLATLGEQFGVFETGRRRDNLPRCMQGGGGTGAATIPESHFVIESSTSGEFSEHVTEAWNWQTIVGNVFFWENGRVVQVVRACDGKVLREIDTGQNFRRCFHRLANVKKKLFVCLNDCIKVWDYDSYKKPIELPPARTPHSLVRVGRPLELLVHRQRLILVESNCCLLWHTETLEFICCIQHDDTGAAFGCPVERPSPHADDVTGSQSHRPHSISQVQWMGDLLMTWGRGSLKSLNVWTLDGEAKAFLKTDSALVQVDVARVTWQSVYTLDHFILCALDSRSVVTFWDSKENFAAIFRFYCGCEEPFDLVLTQDFMVVINDNVSANRLDLCFWKLWLHPDFEAPNQSAESLDMTRSEARHQREASVRLRQRPAGAHFSPQGGLPFPAATGLMAGLDLASAAAAQLSGDMLQRFLHKELRPNCRPIKTLSIPDIDTYFASYRNFLNMCSFHKSGQESLSVYRSSSLQKKAFFPPAKHTKFEEWLALQVHNDGTVVVHDFRPQQMAFDELLGSRCEKGSQADTGTPKQTEQMPQPRQRSFPGCGLRRARRA</sequence>
<reference evidence="2" key="1">
    <citation type="submission" date="2022-10" db="EMBL/GenBank/DDBJ databases">
        <authorList>
            <person name="Chen Y."/>
            <person name="Dougan E. K."/>
            <person name="Chan C."/>
            <person name="Rhodes N."/>
            <person name="Thang M."/>
        </authorList>
    </citation>
    <scope>NUCLEOTIDE SEQUENCE</scope>
</reference>
<dbReference type="EMBL" id="CAMXCT030004890">
    <property type="protein sequence ID" value="CAL4798033.1"/>
    <property type="molecule type" value="Genomic_DNA"/>
</dbReference>
<evidence type="ECO:0000313" key="3">
    <source>
        <dbReference type="EMBL" id="CAL1164096.1"/>
    </source>
</evidence>
<evidence type="ECO:0000313" key="5">
    <source>
        <dbReference type="Proteomes" id="UP001152797"/>
    </source>
</evidence>
<keyword evidence="5" id="KW-1185">Reference proteome</keyword>
<evidence type="ECO:0000256" key="1">
    <source>
        <dbReference type="SAM" id="MobiDB-lite"/>
    </source>
</evidence>
<feature type="compositionally biased region" description="Polar residues" evidence="1">
    <location>
        <begin position="882"/>
        <end position="899"/>
    </location>
</feature>
<dbReference type="EMBL" id="CAMXCT020004890">
    <property type="protein sequence ID" value="CAL1164096.1"/>
    <property type="molecule type" value="Genomic_DNA"/>
</dbReference>
<organism evidence="2">
    <name type="scientific">Cladocopium goreaui</name>
    <dbReference type="NCBI Taxonomy" id="2562237"/>
    <lineage>
        <taxon>Eukaryota</taxon>
        <taxon>Sar</taxon>
        <taxon>Alveolata</taxon>
        <taxon>Dinophyceae</taxon>
        <taxon>Suessiales</taxon>
        <taxon>Symbiodiniaceae</taxon>
        <taxon>Cladocopium</taxon>
    </lineage>
</organism>
<gene>
    <name evidence="2" type="ORF">C1SCF055_LOCUS35959</name>
</gene>
<protein>
    <submittedName>
        <fullName evidence="4">Proline dehydrogenase</fullName>
    </submittedName>
</protein>
<evidence type="ECO:0000313" key="2">
    <source>
        <dbReference type="EMBL" id="CAI4010721.1"/>
    </source>
</evidence>
<proteinExistence type="predicted"/>
<dbReference type="SUPFAM" id="SSF50978">
    <property type="entry name" value="WD40 repeat-like"/>
    <property type="match status" value="1"/>
</dbReference>
<dbReference type="InterPro" id="IPR036322">
    <property type="entry name" value="WD40_repeat_dom_sf"/>
</dbReference>
<comment type="caution">
    <text evidence="2">The sequence shown here is derived from an EMBL/GenBank/DDBJ whole genome shotgun (WGS) entry which is preliminary data.</text>
</comment>
<evidence type="ECO:0000313" key="4">
    <source>
        <dbReference type="EMBL" id="CAL4798033.1"/>
    </source>
</evidence>
<dbReference type="OrthoDB" id="431062at2759"/>
<accession>A0A9P1GE77</accession>
<dbReference type="EMBL" id="CAMXCT010004890">
    <property type="protein sequence ID" value="CAI4010721.1"/>
    <property type="molecule type" value="Genomic_DNA"/>
</dbReference>
<reference evidence="3" key="2">
    <citation type="submission" date="2024-04" db="EMBL/GenBank/DDBJ databases">
        <authorList>
            <person name="Chen Y."/>
            <person name="Shah S."/>
            <person name="Dougan E. K."/>
            <person name="Thang M."/>
            <person name="Chan C."/>
        </authorList>
    </citation>
    <scope>NUCLEOTIDE SEQUENCE [LARGE SCALE GENOMIC DNA]</scope>
</reference>
<feature type="region of interest" description="Disordered" evidence="1">
    <location>
        <begin position="878"/>
        <end position="913"/>
    </location>
</feature>